<gene>
    <name evidence="1" type="ORF">Amon02_000094300</name>
</gene>
<evidence type="ECO:0000313" key="2">
    <source>
        <dbReference type="Proteomes" id="UP001165064"/>
    </source>
</evidence>
<comment type="caution">
    <text evidence="1">The sequence shown here is derived from an EMBL/GenBank/DDBJ whole genome shotgun (WGS) entry which is preliminary data.</text>
</comment>
<dbReference type="Proteomes" id="UP001165064">
    <property type="component" value="Unassembled WGS sequence"/>
</dbReference>
<name>A0ACB5STF1_AMBMO</name>
<evidence type="ECO:0000313" key="1">
    <source>
        <dbReference type="EMBL" id="GME72321.1"/>
    </source>
</evidence>
<sequence>MLVLESNTFDSRITPVPCDEMSSLNHFNDYVKSFSSEIMKILQANHIDQMVKHKIWLILCSLKSKEYEDVDVNGNELALHVAIVSHMLADVRAIMSLKFKGVNYQIDRSLPNIHAPQLLRECIFCGSEYGVLTNSIDYWIFKFEIDPNKLPFAVTGKLETRYLYWHCPPVNSPITAKMMICLLYDIQAKEHKSSDKTLLKKVKKYLYIIL</sequence>
<protein>
    <submittedName>
        <fullName evidence="1">Unnamed protein product</fullName>
    </submittedName>
</protein>
<proteinExistence type="predicted"/>
<organism evidence="1 2">
    <name type="scientific">Ambrosiozyma monospora</name>
    <name type="common">Yeast</name>
    <name type="synonym">Endomycopsis monosporus</name>
    <dbReference type="NCBI Taxonomy" id="43982"/>
    <lineage>
        <taxon>Eukaryota</taxon>
        <taxon>Fungi</taxon>
        <taxon>Dikarya</taxon>
        <taxon>Ascomycota</taxon>
        <taxon>Saccharomycotina</taxon>
        <taxon>Pichiomycetes</taxon>
        <taxon>Pichiales</taxon>
        <taxon>Pichiaceae</taxon>
        <taxon>Ambrosiozyma</taxon>
    </lineage>
</organism>
<accession>A0ACB5STF1</accession>
<dbReference type="EMBL" id="BSXS01000396">
    <property type="protein sequence ID" value="GME72321.1"/>
    <property type="molecule type" value="Genomic_DNA"/>
</dbReference>
<keyword evidence="2" id="KW-1185">Reference proteome</keyword>
<reference evidence="1" key="1">
    <citation type="submission" date="2023-04" db="EMBL/GenBank/DDBJ databases">
        <title>Ambrosiozyma monospora NBRC 10751.</title>
        <authorList>
            <person name="Ichikawa N."/>
            <person name="Sato H."/>
            <person name="Tonouchi N."/>
        </authorList>
    </citation>
    <scope>NUCLEOTIDE SEQUENCE</scope>
    <source>
        <strain evidence="1">NBRC 10751</strain>
    </source>
</reference>